<dbReference type="AlphaFoldDB" id="A0A511V1E6"/>
<dbReference type="Proteomes" id="UP000321491">
    <property type="component" value="Unassembled WGS sequence"/>
</dbReference>
<dbReference type="PANTHER" id="PTHR42994">
    <property type="entry name" value="PEPTIDASE T"/>
    <property type="match status" value="1"/>
</dbReference>
<feature type="binding site" evidence="9">
    <location>
        <position position="145"/>
    </location>
    <ligand>
        <name>Zn(2+)</name>
        <dbReference type="ChEBI" id="CHEBI:29105"/>
        <label>2</label>
    </ligand>
</feature>
<evidence type="ECO:0000256" key="2">
    <source>
        <dbReference type="ARBA" id="ARBA00022670"/>
    </source>
</evidence>
<feature type="active site" description="Proton acceptor" evidence="8">
    <location>
        <position position="144"/>
    </location>
</feature>
<gene>
    <name evidence="11" type="primary">pepT_1</name>
    <name evidence="11" type="ORF">CQU01_14000</name>
</gene>
<dbReference type="InterPro" id="IPR001261">
    <property type="entry name" value="ArgE/DapE_CS"/>
</dbReference>
<accession>A0A511V1E6</accession>
<dbReference type="NCBIfam" id="TIGR01883">
    <property type="entry name" value="PepT-like"/>
    <property type="match status" value="1"/>
</dbReference>
<keyword evidence="5" id="KW-0862">Zinc</keyword>
<dbReference type="EMBL" id="BJXW01000012">
    <property type="protein sequence ID" value="GEN31162.1"/>
    <property type="molecule type" value="Genomic_DNA"/>
</dbReference>
<evidence type="ECO:0000256" key="5">
    <source>
        <dbReference type="ARBA" id="ARBA00022833"/>
    </source>
</evidence>
<feature type="domain" description="Peptidase M20 dimerisation" evidence="10">
    <location>
        <begin position="185"/>
        <end position="278"/>
    </location>
</feature>
<dbReference type="PROSITE" id="PS00758">
    <property type="entry name" value="ARGE_DAPE_CPG2_1"/>
    <property type="match status" value="1"/>
</dbReference>
<dbReference type="InterPro" id="IPR011650">
    <property type="entry name" value="Peptidase_M20_dimer"/>
</dbReference>
<dbReference type="PANTHER" id="PTHR42994:SF2">
    <property type="entry name" value="PEPTIDASE"/>
    <property type="match status" value="1"/>
</dbReference>
<dbReference type="RefSeq" id="WP_146937100.1">
    <property type="nucleotide sequence ID" value="NZ_BJXW01000012.1"/>
</dbReference>
<dbReference type="InterPro" id="IPR010162">
    <property type="entry name" value="PepT-like"/>
</dbReference>
<dbReference type="PROSITE" id="PS00759">
    <property type="entry name" value="ARGE_DAPE_CPG2_2"/>
    <property type="match status" value="1"/>
</dbReference>
<evidence type="ECO:0000256" key="9">
    <source>
        <dbReference type="PIRSR" id="PIRSR001123-2"/>
    </source>
</evidence>
<comment type="cofactor">
    <cofactor evidence="1">
        <name>Zn(2+)</name>
        <dbReference type="ChEBI" id="CHEBI:29105"/>
    </cofactor>
</comment>
<protein>
    <recommendedName>
        <fullName evidence="10">Peptidase M20 dimerisation domain-containing protein</fullName>
    </recommendedName>
</protein>
<evidence type="ECO:0000256" key="7">
    <source>
        <dbReference type="PIRNR" id="PIRNR001123"/>
    </source>
</evidence>
<dbReference type="InterPro" id="IPR002933">
    <property type="entry name" value="Peptidase_M20"/>
</dbReference>
<dbReference type="InterPro" id="IPR036264">
    <property type="entry name" value="Bact_exopeptidase_dim_dom"/>
</dbReference>
<proteinExistence type="inferred from homology"/>
<keyword evidence="12" id="KW-1185">Reference proteome</keyword>
<dbReference type="GO" id="GO:0004177">
    <property type="term" value="F:aminopeptidase activity"/>
    <property type="evidence" value="ECO:0007669"/>
    <property type="project" value="UniProtKB-UniRule"/>
</dbReference>
<comment type="similarity">
    <text evidence="7">Belongs to the peptidase M42 family.</text>
</comment>
<dbReference type="PIRSF" id="PIRSF001123">
    <property type="entry name" value="PepA_GA"/>
    <property type="match status" value="1"/>
</dbReference>
<evidence type="ECO:0000256" key="8">
    <source>
        <dbReference type="PIRSR" id="PIRSR001123-1"/>
    </source>
</evidence>
<keyword evidence="2" id="KW-0645">Protease</keyword>
<dbReference type="Gene3D" id="3.40.630.10">
    <property type="entry name" value="Zn peptidases"/>
    <property type="match status" value="1"/>
</dbReference>
<dbReference type="Pfam" id="PF07687">
    <property type="entry name" value="M20_dimer"/>
    <property type="match status" value="1"/>
</dbReference>
<keyword evidence="4" id="KW-0378">Hydrolase</keyword>
<evidence type="ECO:0000313" key="12">
    <source>
        <dbReference type="Proteomes" id="UP000321491"/>
    </source>
</evidence>
<dbReference type="Pfam" id="PF01546">
    <property type="entry name" value="Peptidase_M20"/>
    <property type="match status" value="1"/>
</dbReference>
<evidence type="ECO:0000256" key="6">
    <source>
        <dbReference type="ARBA" id="ARBA00023049"/>
    </source>
</evidence>
<dbReference type="GO" id="GO:0006508">
    <property type="term" value="P:proteolysis"/>
    <property type="evidence" value="ECO:0007669"/>
    <property type="project" value="UniProtKB-KW"/>
</dbReference>
<name>A0A511V1E6_9BACI</name>
<evidence type="ECO:0000313" key="11">
    <source>
        <dbReference type="EMBL" id="GEN31162.1"/>
    </source>
</evidence>
<keyword evidence="6" id="KW-0482">Metalloprotease</keyword>
<comment type="caution">
    <text evidence="11">The sequence shown here is derived from an EMBL/GenBank/DDBJ whole genome shotgun (WGS) entry which is preliminary data.</text>
</comment>
<dbReference type="GO" id="GO:0008237">
    <property type="term" value="F:metallopeptidase activity"/>
    <property type="evidence" value="ECO:0007669"/>
    <property type="project" value="UniProtKB-KW"/>
</dbReference>
<dbReference type="OrthoDB" id="9776600at2"/>
<evidence type="ECO:0000256" key="4">
    <source>
        <dbReference type="ARBA" id="ARBA00022801"/>
    </source>
</evidence>
<dbReference type="SUPFAM" id="SSF53187">
    <property type="entry name" value="Zn-dependent exopeptidases"/>
    <property type="match status" value="1"/>
</dbReference>
<organism evidence="11 12">
    <name type="scientific">Cerasibacillus quisquiliarum</name>
    <dbReference type="NCBI Taxonomy" id="227865"/>
    <lineage>
        <taxon>Bacteria</taxon>
        <taxon>Bacillati</taxon>
        <taxon>Bacillota</taxon>
        <taxon>Bacilli</taxon>
        <taxon>Bacillales</taxon>
        <taxon>Bacillaceae</taxon>
        <taxon>Cerasibacillus</taxon>
    </lineage>
</organism>
<comment type="cofactor">
    <cofactor evidence="9">
        <name>a divalent metal cation</name>
        <dbReference type="ChEBI" id="CHEBI:60240"/>
    </cofactor>
    <text evidence="9">Binds 2 divalent metal cations per subunit.</text>
</comment>
<sequence>MNHITINKQRLIEEFMELVRIDSETGNEQEIASVLKEKFSKLGLEVIEDDAKSKTGHGSGNLICTLKGTKEAVDPIYFTSHMDTVVPGKGVRPSIKDQYIVSDGKTILGADDKAGLAAILETIRSLKENKVEHGDVQFVITVGEESGLVGAKALDKQLLYAKFGYAIDSDGDVGDIIVKAPSQAKLYVEIKGKPAHAGVAPEKGISAITLAAKAIAKMPLGRIDEDTTANIGRFEGGKQTNIVCDYVKILAEARSLVPEKINKQLEIMKHIFESTAESYGGEAKVDIKMMYTGFSHSAGEEVVEVARSAAKKIGRTSKLLKSGGGSDANIISSYGIPTVNLAVGYEEIHTVNERIHVDNLEKITELVYAIIIEVANKA</sequence>
<evidence type="ECO:0000256" key="1">
    <source>
        <dbReference type="ARBA" id="ARBA00001947"/>
    </source>
</evidence>
<reference evidence="11 12" key="1">
    <citation type="submission" date="2019-07" db="EMBL/GenBank/DDBJ databases">
        <title>Whole genome shotgun sequence of Cerasibacillus quisquiliarum NBRC 102429.</title>
        <authorList>
            <person name="Hosoyama A."/>
            <person name="Uohara A."/>
            <person name="Ohji S."/>
            <person name="Ichikawa N."/>
        </authorList>
    </citation>
    <scope>NUCLEOTIDE SEQUENCE [LARGE SCALE GENOMIC DNA]</scope>
    <source>
        <strain evidence="11 12">NBRC 102429</strain>
    </source>
</reference>
<feature type="binding site" evidence="9">
    <location>
        <position position="111"/>
    </location>
    <ligand>
        <name>Zn(2+)</name>
        <dbReference type="ChEBI" id="CHEBI:29105"/>
        <label>1</label>
    </ligand>
</feature>
<dbReference type="InterPro" id="IPR008007">
    <property type="entry name" value="Peptidase_M42"/>
</dbReference>
<dbReference type="Gene3D" id="3.30.70.360">
    <property type="match status" value="1"/>
</dbReference>
<dbReference type="GO" id="GO:0046872">
    <property type="term" value="F:metal ion binding"/>
    <property type="evidence" value="ECO:0007669"/>
    <property type="project" value="UniProtKB-UniRule"/>
</dbReference>
<evidence type="ECO:0000259" key="10">
    <source>
        <dbReference type="Pfam" id="PF07687"/>
    </source>
</evidence>
<feature type="binding site" evidence="9">
    <location>
        <position position="168"/>
    </location>
    <ligand>
        <name>Zn(2+)</name>
        <dbReference type="ChEBI" id="CHEBI:29105"/>
        <label>1</label>
    </ligand>
</feature>
<feature type="binding site" evidence="9">
    <location>
        <position position="111"/>
    </location>
    <ligand>
        <name>Zn(2+)</name>
        <dbReference type="ChEBI" id="CHEBI:29105"/>
        <label>2</label>
    </ligand>
</feature>
<dbReference type="SUPFAM" id="SSF55031">
    <property type="entry name" value="Bacterial exopeptidase dimerisation domain"/>
    <property type="match status" value="1"/>
</dbReference>
<evidence type="ECO:0000256" key="3">
    <source>
        <dbReference type="ARBA" id="ARBA00022723"/>
    </source>
</evidence>
<keyword evidence="3 9" id="KW-0479">Metal-binding</keyword>